<keyword evidence="6" id="KW-1185">Reference proteome</keyword>
<name>H3ALI3_LATCH</name>
<reference evidence="5" key="2">
    <citation type="submission" date="2025-08" db="UniProtKB">
        <authorList>
            <consortium name="Ensembl"/>
        </authorList>
    </citation>
    <scope>IDENTIFICATION</scope>
</reference>
<dbReference type="GO" id="GO:1990174">
    <property type="term" value="F:phosphodiesterase decapping endonuclease activity"/>
    <property type="evidence" value="ECO:0007669"/>
    <property type="project" value="TreeGrafter"/>
</dbReference>
<dbReference type="InterPro" id="IPR054754">
    <property type="entry name" value="NudT16"/>
</dbReference>
<evidence type="ECO:0000256" key="3">
    <source>
        <dbReference type="ARBA" id="ARBA00023242"/>
    </source>
</evidence>
<organism evidence="5 6">
    <name type="scientific">Latimeria chalumnae</name>
    <name type="common">Coelacanth</name>
    <dbReference type="NCBI Taxonomy" id="7897"/>
    <lineage>
        <taxon>Eukaryota</taxon>
        <taxon>Metazoa</taxon>
        <taxon>Chordata</taxon>
        <taxon>Craniata</taxon>
        <taxon>Vertebrata</taxon>
        <taxon>Euteleostomi</taxon>
        <taxon>Coelacanthiformes</taxon>
        <taxon>Coelacanthidae</taxon>
        <taxon>Latimeria</taxon>
    </lineage>
</organism>
<sequence>KPRLISRQDSLQLKGYKHACHVMLFAPSREKLFRKIPVRFAVLVSKEKKKKNNKKRNAIIVKGKRKKPSDEYSPPPIIGIGKETLFSLKVPINPLKVSQHFWEQKCSLWQRICMISIFFAKFFFQVMGLTRVPLYTLRDGVGGLPAFLSNTFIGNARDQLLHALQALKLMREDKLREAIGASQKLQN</sequence>
<keyword evidence="3" id="KW-0539">Nucleus</keyword>
<dbReference type="PANTHER" id="PTHR31699:SF1">
    <property type="entry name" value="U8 SNORNA-DECAPPING ENZYME"/>
    <property type="match status" value="1"/>
</dbReference>
<dbReference type="GeneTree" id="ENSGT00390000016224"/>
<accession>H3ALI3</accession>
<dbReference type="AlphaFoldDB" id="H3ALI3"/>
<evidence type="ECO:0000256" key="1">
    <source>
        <dbReference type="ARBA" id="ARBA00004123"/>
    </source>
</evidence>
<reference evidence="6" key="1">
    <citation type="submission" date="2011-08" db="EMBL/GenBank/DDBJ databases">
        <title>The draft genome of Latimeria chalumnae.</title>
        <authorList>
            <person name="Di Palma F."/>
            <person name="Alfoldi J."/>
            <person name="Johnson J."/>
            <person name="Berlin A."/>
            <person name="Gnerre S."/>
            <person name="Jaffe D."/>
            <person name="MacCallum I."/>
            <person name="Young S."/>
            <person name="Walker B.J."/>
            <person name="Lander E."/>
            <person name="Lindblad-Toh K."/>
        </authorList>
    </citation>
    <scope>NUCLEOTIDE SEQUENCE [LARGE SCALE GENOMIC DNA]</scope>
    <source>
        <strain evidence="6">Wild caught</strain>
    </source>
</reference>
<keyword evidence="2" id="KW-0694">RNA-binding</keyword>
<dbReference type="eggNOG" id="ENOG502S20E">
    <property type="taxonomic scope" value="Eukaryota"/>
</dbReference>
<dbReference type="EMBL" id="AFYH01121038">
    <property type="status" value="NOT_ANNOTATED_CDS"/>
    <property type="molecule type" value="Genomic_DNA"/>
</dbReference>
<reference evidence="5" key="3">
    <citation type="submission" date="2025-09" db="UniProtKB">
        <authorList>
            <consortium name="Ensembl"/>
        </authorList>
    </citation>
    <scope>IDENTIFICATION</scope>
</reference>
<dbReference type="GO" id="GO:0006402">
    <property type="term" value="P:mRNA catabolic process"/>
    <property type="evidence" value="ECO:0007669"/>
    <property type="project" value="TreeGrafter"/>
</dbReference>
<dbReference type="GO" id="GO:0030515">
    <property type="term" value="F:snoRNA binding"/>
    <property type="evidence" value="ECO:0007669"/>
    <property type="project" value="TreeGrafter"/>
</dbReference>
<dbReference type="FunCoup" id="H3ALI3">
    <property type="interactions" value="2126"/>
</dbReference>
<dbReference type="InParanoid" id="H3ALI3"/>
<dbReference type="HOGENOM" id="CLU_110418_0_1_1"/>
<evidence type="ECO:0000256" key="4">
    <source>
        <dbReference type="SAM" id="MobiDB-lite"/>
    </source>
</evidence>
<dbReference type="PANTHER" id="PTHR31699">
    <property type="entry name" value="NUDIX T16 FAMILY MEMBER"/>
    <property type="match status" value="1"/>
</dbReference>
<dbReference type="Gene3D" id="3.90.79.10">
    <property type="entry name" value="Nucleoside Triphosphate Pyrophosphohydrolase"/>
    <property type="match status" value="2"/>
</dbReference>
<comment type="subcellular location">
    <subcellularLocation>
        <location evidence="1">Nucleus</location>
    </subcellularLocation>
</comment>
<dbReference type="GO" id="GO:0005634">
    <property type="term" value="C:nucleus"/>
    <property type="evidence" value="ECO:0007669"/>
    <property type="project" value="UniProtKB-SubCell"/>
</dbReference>
<dbReference type="Proteomes" id="UP000008672">
    <property type="component" value="Unassembled WGS sequence"/>
</dbReference>
<dbReference type="Bgee" id="ENSLACG00000009254">
    <property type="expression patterns" value="Expressed in muscle tissue and 6 other cell types or tissues"/>
</dbReference>
<feature type="region of interest" description="Disordered" evidence="4">
    <location>
        <begin position="54"/>
        <end position="73"/>
    </location>
</feature>
<protein>
    <submittedName>
        <fullName evidence="5">Uncharacterized protein</fullName>
    </submittedName>
</protein>
<feature type="compositionally biased region" description="Basic residues" evidence="4">
    <location>
        <begin position="54"/>
        <end position="67"/>
    </location>
</feature>
<evidence type="ECO:0000313" key="6">
    <source>
        <dbReference type="Proteomes" id="UP000008672"/>
    </source>
</evidence>
<evidence type="ECO:0000256" key="2">
    <source>
        <dbReference type="ARBA" id="ARBA00022884"/>
    </source>
</evidence>
<dbReference type="EMBL" id="AFYH01121037">
    <property type="status" value="NOT_ANNOTATED_CDS"/>
    <property type="molecule type" value="Genomic_DNA"/>
</dbReference>
<proteinExistence type="predicted"/>
<dbReference type="Ensembl" id="ENSLACT00000010583.1">
    <property type="protein sequence ID" value="ENSLACP00000010504.1"/>
    <property type="gene ID" value="ENSLACG00000009254.1"/>
</dbReference>
<evidence type="ECO:0000313" key="5">
    <source>
        <dbReference type="Ensembl" id="ENSLACP00000010504.1"/>
    </source>
</evidence>
<dbReference type="GO" id="GO:0016077">
    <property type="term" value="P:sno(s)RNA catabolic process"/>
    <property type="evidence" value="ECO:0007669"/>
    <property type="project" value="TreeGrafter"/>
</dbReference>
<dbReference type="Pfam" id="PF22327">
    <property type="entry name" value="Nudt16-like"/>
    <property type="match status" value="1"/>
</dbReference>